<feature type="region of interest" description="Disordered" evidence="1">
    <location>
        <begin position="119"/>
        <end position="155"/>
    </location>
</feature>
<organism evidence="2 3">
    <name type="scientific">Streptomyces tubbatahanensis</name>
    <dbReference type="NCBI Taxonomy" id="2923272"/>
    <lineage>
        <taxon>Bacteria</taxon>
        <taxon>Bacillati</taxon>
        <taxon>Actinomycetota</taxon>
        <taxon>Actinomycetes</taxon>
        <taxon>Kitasatosporales</taxon>
        <taxon>Streptomycetaceae</taxon>
        <taxon>Streptomyces</taxon>
    </lineage>
</organism>
<feature type="compositionally biased region" description="Polar residues" evidence="1">
    <location>
        <begin position="127"/>
        <end position="142"/>
    </location>
</feature>
<proteinExistence type="predicted"/>
<dbReference type="EMBL" id="CP093846">
    <property type="protein sequence ID" value="UNS99009.1"/>
    <property type="molecule type" value="Genomic_DNA"/>
</dbReference>
<sequence length="281" mass="30797">MAIPGAQPQQPYSQQPTSTAMPAYQFNPYAQPHTPPAGPPGPPGPPPGTPPRRGAPRWLWALGGVVIASATWAATLMATGALDKGDEATPDYRGYRYHHDMCETAELKSFVAEYELSKSATDDPDGYSSQQNGLDVSSCSRTMTERGETSRTPPTTYVTTHVEWHKKADPSGEFASEQRTWLDRKSETYQYKVTPVKGIGNEAYLVKEQRANSLGSLKLEVRAGWMTYEMSWSWFGGGPDDDFEPPPEQTVLGWMKTDTRATLAALKKPDTKEAPGRDPGA</sequence>
<evidence type="ECO:0000256" key="1">
    <source>
        <dbReference type="SAM" id="MobiDB-lite"/>
    </source>
</evidence>
<feature type="compositionally biased region" description="Low complexity" evidence="1">
    <location>
        <begin position="7"/>
        <end position="19"/>
    </location>
</feature>
<reference evidence="2 3" key="1">
    <citation type="journal article" date="2023" name="Microbiol. Spectr.">
        <title>Synergy between Genome Mining, Metabolomics, and Bioinformatics Uncovers Antibacterial Chlorinated Carbazole Alkaloids and Their Biosynthetic Gene Cluster from Streptomyces tubbatahanensis sp. nov., a Novel Actinomycete Isolated from Sulu Sea, Philippines.</title>
        <authorList>
            <person name="Tenebro C.P."/>
            <person name="Trono D.J.V.L."/>
            <person name="Balida L.A.P."/>
            <person name="Bayog L.K.A."/>
            <person name="Bruna J.R."/>
            <person name="Sabido E.M."/>
            <person name="Caspe D.P.C."/>
            <person name="de Los Santos E.L.C."/>
            <person name="Saludes J.P."/>
            <person name="Dalisay D.S."/>
        </authorList>
    </citation>
    <scope>NUCLEOTIDE SEQUENCE [LARGE SCALE GENOMIC DNA]</scope>
    <source>
        <strain evidence="2 3">DSD3025</strain>
    </source>
</reference>
<accession>A0ABY3XXA7</accession>
<evidence type="ECO:0000313" key="3">
    <source>
        <dbReference type="Proteomes" id="UP001202244"/>
    </source>
</evidence>
<feature type="region of interest" description="Disordered" evidence="1">
    <location>
        <begin position="1"/>
        <end position="56"/>
    </location>
</feature>
<dbReference type="Proteomes" id="UP001202244">
    <property type="component" value="Chromosome"/>
</dbReference>
<gene>
    <name evidence="2" type="ORF">MMF93_23040</name>
</gene>
<dbReference type="RefSeq" id="WP_242754432.1">
    <property type="nucleotide sequence ID" value="NZ_CP093846.1"/>
</dbReference>
<evidence type="ECO:0000313" key="2">
    <source>
        <dbReference type="EMBL" id="UNS99009.1"/>
    </source>
</evidence>
<feature type="compositionally biased region" description="Pro residues" evidence="1">
    <location>
        <begin position="33"/>
        <end position="50"/>
    </location>
</feature>
<keyword evidence="3" id="KW-1185">Reference proteome</keyword>
<name>A0ABY3XXA7_9ACTN</name>
<protein>
    <submittedName>
        <fullName evidence="2">Uncharacterized protein</fullName>
    </submittedName>
</protein>